<evidence type="ECO:0000256" key="1">
    <source>
        <dbReference type="SAM" id="SignalP"/>
    </source>
</evidence>
<dbReference type="Proteomes" id="UP000230233">
    <property type="component" value="Chromosome V"/>
</dbReference>
<gene>
    <name evidence="2" type="primary">Cnig_chr_V.g20687</name>
    <name evidence="2" type="ORF">B9Z55_020687</name>
</gene>
<sequence>MIARFIFPLILLLNFASCRGRYGQDNWKTGCTYTGQSSFMKCDIIGFKNFWRHNSIAWFPEQTRNMSYTELKKHCDDSFVCLENTGCYKDFVNYQELDKCIDDVFWLGPMGFCEMSRSIVSPDCCQCTKNTKTCVSTIVHVMDV</sequence>
<evidence type="ECO:0000313" key="3">
    <source>
        <dbReference type="Proteomes" id="UP000230233"/>
    </source>
</evidence>
<comment type="caution">
    <text evidence="2">The sequence shown here is derived from an EMBL/GenBank/DDBJ whole genome shotgun (WGS) entry which is preliminary data.</text>
</comment>
<protein>
    <recommendedName>
        <fullName evidence="4">DUF19 domain-containing protein</fullName>
    </recommendedName>
</protein>
<feature type="signal peptide" evidence="1">
    <location>
        <begin position="1"/>
        <end position="20"/>
    </location>
</feature>
<evidence type="ECO:0000313" key="2">
    <source>
        <dbReference type="EMBL" id="PIC28923.1"/>
    </source>
</evidence>
<dbReference type="EMBL" id="PDUG01000005">
    <property type="protein sequence ID" value="PIC28923.1"/>
    <property type="molecule type" value="Genomic_DNA"/>
</dbReference>
<reference evidence="3" key="1">
    <citation type="submission" date="2017-10" db="EMBL/GenBank/DDBJ databases">
        <title>Rapid genome shrinkage in a self-fertile nematode reveals novel sperm competition proteins.</title>
        <authorList>
            <person name="Yin D."/>
            <person name="Schwarz E.M."/>
            <person name="Thomas C.G."/>
            <person name="Felde R.L."/>
            <person name="Korf I.F."/>
            <person name="Cutter A.D."/>
            <person name="Schartner C.M."/>
            <person name="Ralston E.J."/>
            <person name="Meyer B.J."/>
            <person name="Haag E.S."/>
        </authorList>
    </citation>
    <scope>NUCLEOTIDE SEQUENCE [LARGE SCALE GENOMIC DNA]</scope>
    <source>
        <strain evidence="3">JU1422</strain>
    </source>
</reference>
<name>A0A2G5TNV9_9PELO</name>
<dbReference type="AlphaFoldDB" id="A0A2G5TNV9"/>
<organism evidence="2 3">
    <name type="scientific">Caenorhabditis nigoni</name>
    <dbReference type="NCBI Taxonomy" id="1611254"/>
    <lineage>
        <taxon>Eukaryota</taxon>
        <taxon>Metazoa</taxon>
        <taxon>Ecdysozoa</taxon>
        <taxon>Nematoda</taxon>
        <taxon>Chromadorea</taxon>
        <taxon>Rhabditida</taxon>
        <taxon>Rhabditina</taxon>
        <taxon>Rhabditomorpha</taxon>
        <taxon>Rhabditoidea</taxon>
        <taxon>Rhabditidae</taxon>
        <taxon>Peloderinae</taxon>
        <taxon>Caenorhabditis</taxon>
    </lineage>
</organism>
<evidence type="ECO:0008006" key="4">
    <source>
        <dbReference type="Google" id="ProtNLM"/>
    </source>
</evidence>
<keyword evidence="3" id="KW-1185">Reference proteome</keyword>
<keyword evidence="1" id="KW-0732">Signal</keyword>
<accession>A0A2G5TNV9</accession>
<proteinExistence type="predicted"/>
<feature type="chain" id="PRO_5013922596" description="DUF19 domain-containing protein" evidence="1">
    <location>
        <begin position="21"/>
        <end position="144"/>
    </location>
</feature>